<reference evidence="2 3" key="1">
    <citation type="journal article" date="2020" name="Genomics">
        <title>Complete, high-quality genomes from long-read metagenomic sequencing of two wolf lichen thalli reveals enigmatic genome architecture.</title>
        <authorList>
            <person name="McKenzie S.K."/>
            <person name="Walston R.F."/>
            <person name="Allen J.L."/>
        </authorList>
    </citation>
    <scope>NUCLEOTIDE SEQUENCE [LARGE SCALE GENOMIC DNA]</scope>
    <source>
        <strain evidence="2">WasteWater2</strain>
    </source>
</reference>
<dbReference type="EMBL" id="JACCJC010000040">
    <property type="protein sequence ID" value="KAF6233188.1"/>
    <property type="molecule type" value="Genomic_DNA"/>
</dbReference>
<protein>
    <submittedName>
        <fullName evidence="2">Uncharacterized protein</fullName>
    </submittedName>
</protein>
<gene>
    <name evidence="2" type="ORF">HO173_008477</name>
</gene>
<comment type="caution">
    <text evidence="2">The sequence shown here is derived from an EMBL/GenBank/DDBJ whole genome shotgun (WGS) entry which is preliminary data.</text>
</comment>
<accession>A0A8H6L2M3</accession>
<sequence>MNIASMSDGTLSNHLTMSATQKLDHLECEPPNQELLKRISPESKTCPPHNRRKSRKSLRQSATTRQGPPGVQAHAPPIDPGPASAGAGAADTEPMAADSARMKKNSSFMVSV</sequence>
<proteinExistence type="predicted"/>
<evidence type="ECO:0000313" key="3">
    <source>
        <dbReference type="Proteomes" id="UP000578531"/>
    </source>
</evidence>
<dbReference type="RefSeq" id="XP_037162610.1">
    <property type="nucleotide sequence ID" value="XM_037310377.1"/>
</dbReference>
<dbReference type="Proteomes" id="UP000578531">
    <property type="component" value="Unassembled WGS sequence"/>
</dbReference>
<evidence type="ECO:0000256" key="1">
    <source>
        <dbReference type="SAM" id="MobiDB-lite"/>
    </source>
</evidence>
<feature type="compositionally biased region" description="Basic residues" evidence="1">
    <location>
        <begin position="49"/>
        <end position="58"/>
    </location>
</feature>
<dbReference type="GeneID" id="59290133"/>
<dbReference type="AlphaFoldDB" id="A0A8H6L2M3"/>
<keyword evidence="3" id="KW-1185">Reference proteome</keyword>
<feature type="compositionally biased region" description="Low complexity" evidence="1">
    <location>
        <begin position="81"/>
        <end position="90"/>
    </location>
</feature>
<organism evidence="2 3">
    <name type="scientific">Letharia columbiana</name>
    <dbReference type="NCBI Taxonomy" id="112416"/>
    <lineage>
        <taxon>Eukaryota</taxon>
        <taxon>Fungi</taxon>
        <taxon>Dikarya</taxon>
        <taxon>Ascomycota</taxon>
        <taxon>Pezizomycotina</taxon>
        <taxon>Lecanoromycetes</taxon>
        <taxon>OSLEUM clade</taxon>
        <taxon>Lecanoromycetidae</taxon>
        <taxon>Lecanorales</taxon>
        <taxon>Lecanorineae</taxon>
        <taxon>Parmeliaceae</taxon>
        <taxon>Letharia</taxon>
    </lineage>
</organism>
<name>A0A8H6L2M3_9LECA</name>
<feature type="region of interest" description="Disordered" evidence="1">
    <location>
        <begin position="22"/>
        <end position="112"/>
    </location>
</feature>
<evidence type="ECO:0000313" key="2">
    <source>
        <dbReference type="EMBL" id="KAF6233188.1"/>
    </source>
</evidence>